<reference evidence="3 4" key="1">
    <citation type="journal article" date="2015" name="Sci. Rep.">
        <title>The power of single molecule real-time sequencing technology in the de novo assembly of a eukaryotic genome.</title>
        <authorList>
            <person name="Sakai H."/>
            <person name="Naito K."/>
            <person name="Ogiso-Tanaka E."/>
            <person name="Takahashi Y."/>
            <person name="Iseki K."/>
            <person name="Muto C."/>
            <person name="Satou K."/>
            <person name="Teruya K."/>
            <person name="Shiroma A."/>
            <person name="Shimoji M."/>
            <person name="Hirano T."/>
            <person name="Itoh T."/>
            <person name="Kaga A."/>
            <person name="Tomooka N."/>
        </authorList>
    </citation>
    <scope>NUCLEOTIDE SEQUENCE [LARGE SCALE GENOMIC DNA]</scope>
    <source>
        <strain evidence="4">cv. Shumari</strain>
    </source>
</reference>
<feature type="compositionally biased region" description="Basic and acidic residues" evidence="1">
    <location>
        <begin position="103"/>
        <end position="119"/>
    </location>
</feature>
<keyword evidence="2" id="KW-0472">Membrane</keyword>
<protein>
    <submittedName>
        <fullName evidence="3">Uncharacterized protein</fullName>
    </submittedName>
</protein>
<feature type="region of interest" description="Disordered" evidence="1">
    <location>
        <begin position="100"/>
        <end position="119"/>
    </location>
</feature>
<evidence type="ECO:0000313" key="3">
    <source>
        <dbReference type="EMBL" id="BAT87933.1"/>
    </source>
</evidence>
<evidence type="ECO:0000256" key="1">
    <source>
        <dbReference type="SAM" id="MobiDB-lite"/>
    </source>
</evidence>
<accession>A0A0S3S566</accession>
<keyword evidence="4" id="KW-1185">Reference proteome</keyword>
<dbReference type="Proteomes" id="UP000291084">
    <property type="component" value="Chromosome 5"/>
</dbReference>
<feature type="transmembrane region" description="Helical" evidence="2">
    <location>
        <begin position="22"/>
        <end position="48"/>
    </location>
</feature>
<dbReference type="AlphaFoldDB" id="A0A0S3S566"/>
<proteinExistence type="predicted"/>
<dbReference type="EMBL" id="AP015038">
    <property type="protein sequence ID" value="BAT87933.1"/>
    <property type="molecule type" value="Genomic_DNA"/>
</dbReference>
<evidence type="ECO:0000256" key="2">
    <source>
        <dbReference type="SAM" id="Phobius"/>
    </source>
</evidence>
<evidence type="ECO:0000313" key="4">
    <source>
        <dbReference type="Proteomes" id="UP000291084"/>
    </source>
</evidence>
<name>A0A0S3S566_PHAAN</name>
<gene>
    <name evidence="3" type="primary">Vigan.05G135800</name>
    <name evidence="3" type="ORF">VIGAN_05135800</name>
</gene>
<keyword evidence="2" id="KW-0812">Transmembrane</keyword>
<sequence length="119" mass="13888">MNTLCNPSCLSNFKNMMHVHEVLSFSFLLFFFSFLLFFLFPSFCFLCYHGSKKVDPTRIQIVKRYEPTVIEHDTLLISAIKNMGPDHPLHRTKKPRVHNVYAQDDHSSTKDLHENDSIA</sequence>
<organism evidence="3 4">
    <name type="scientific">Vigna angularis var. angularis</name>
    <dbReference type="NCBI Taxonomy" id="157739"/>
    <lineage>
        <taxon>Eukaryota</taxon>
        <taxon>Viridiplantae</taxon>
        <taxon>Streptophyta</taxon>
        <taxon>Embryophyta</taxon>
        <taxon>Tracheophyta</taxon>
        <taxon>Spermatophyta</taxon>
        <taxon>Magnoliopsida</taxon>
        <taxon>eudicotyledons</taxon>
        <taxon>Gunneridae</taxon>
        <taxon>Pentapetalae</taxon>
        <taxon>rosids</taxon>
        <taxon>fabids</taxon>
        <taxon>Fabales</taxon>
        <taxon>Fabaceae</taxon>
        <taxon>Papilionoideae</taxon>
        <taxon>50 kb inversion clade</taxon>
        <taxon>NPAAA clade</taxon>
        <taxon>indigoferoid/millettioid clade</taxon>
        <taxon>Phaseoleae</taxon>
        <taxon>Vigna</taxon>
    </lineage>
</organism>
<keyword evidence="2" id="KW-1133">Transmembrane helix</keyword>